<sequence length="102" mass="10507">MRNSDSKSFRKMTTMALGASGLALATIAMVGASPENASAAECLLDTNDNGVADPADTDNGATSTSEDALACGENSEATGFESISTSRRRTPRAYGKRTKVSP</sequence>
<evidence type="ECO:0000313" key="4">
    <source>
        <dbReference type="Proteomes" id="UP001500518"/>
    </source>
</evidence>
<accession>A0ABP9JZW0</accession>
<comment type="caution">
    <text evidence="3">The sequence shown here is derived from an EMBL/GenBank/DDBJ whole genome shotgun (WGS) entry which is preliminary data.</text>
</comment>
<protein>
    <submittedName>
        <fullName evidence="3">Uncharacterized protein</fullName>
    </submittedName>
</protein>
<proteinExistence type="predicted"/>
<feature type="chain" id="PRO_5045789249" evidence="2">
    <location>
        <begin position="40"/>
        <end position="102"/>
    </location>
</feature>
<feature type="compositionally biased region" description="Basic residues" evidence="1">
    <location>
        <begin position="86"/>
        <end position="102"/>
    </location>
</feature>
<organism evidence="3 4">
    <name type="scientific">Erythrobacter westpacificensis</name>
    <dbReference type="NCBI Taxonomy" id="1055231"/>
    <lineage>
        <taxon>Bacteria</taxon>
        <taxon>Pseudomonadati</taxon>
        <taxon>Pseudomonadota</taxon>
        <taxon>Alphaproteobacteria</taxon>
        <taxon>Sphingomonadales</taxon>
        <taxon>Erythrobacteraceae</taxon>
        <taxon>Erythrobacter/Porphyrobacter group</taxon>
        <taxon>Erythrobacter</taxon>
    </lineage>
</organism>
<evidence type="ECO:0000313" key="3">
    <source>
        <dbReference type="EMBL" id="GAA5047468.1"/>
    </source>
</evidence>
<keyword evidence="4" id="KW-1185">Reference proteome</keyword>
<feature type="signal peptide" evidence="2">
    <location>
        <begin position="1"/>
        <end position="39"/>
    </location>
</feature>
<dbReference type="EMBL" id="BAABHV010000001">
    <property type="protein sequence ID" value="GAA5047468.1"/>
    <property type="molecule type" value="Genomic_DNA"/>
</dbReference>
<feature type="region of interest" description="Disordered" evidence="1">
    <location>
        <begin position="47"/>
        <end position="102"/>
    </location>
</feature>
<dbReference type="Proteomes" id="UP001500518">
    <property type="component" value="Unassembled WGS sequence"/>
</dbReference>
<keyword evidence="2" id="KW-0732">Signal</keyword>
<evidence type="ECO:0000256" key="2">
    <source>
        <dbReference type="SAM" id="SignalP"/>
    </source>
</evidence>
<reference evidence="4" key="1">
    <citation type="journal article" date="2019" name="Int. J. Syst. Evol. Microbiol.">
        <title>The Global Catalogue of Microorganisms (GCM) 10K type strain sequencing project: providing services to taxonomists for standard genome sequencing and annotation.</title>
        <authorList>
            <consortium name="The Broad Institute Genomics Platform"/>
            <consortium name="The Broad Institute Genome Sequencing Center for Infectious Disease"/>
            <person name="Wu L."/>
            <person name="Ma J."/>
        </authorList>
    </citation>
    <scope>NUCLEOTIDE SEQUENCE [LARGE SCALE GENOMIC DNA]</scope>
    <source>
        <strain evidence="4">JCM 18014</strain>
    </source>
</reference>
<feature type="compositionally biased region" description="Polar residues" evidence="1">
    <location>
        <begin position="75"/>
        <end position="85"/>
    </location>
</feature>
<name>A0ABP9JZW0_9SPHN</name>
<evidence type="ECO:0000256" key="1">
    <source>
        <dbReference type="SAM" id="MobiDB-lite"/>
    </source>
</evidence>
<gene>
    <name evidence="3" type="ORF">GCM10023208_03870</name>
</gene>
<dbReference type="RefSeq" id="WP_346031447.1">
    <property type="nucleotide sequence ID" value="NZ_BAABHV010000001.1"/>
</dbReference>